<proteinExistence type="inferred from homology"/>
<dbReference type="InterPro" id="IPR006015">
    <property type="entry name" value="Universal_stress_UspA"/>
</dbReference>
<sequence>MTNEINAIIYASDIHKGSRTAFHVAVREAVKHQAEIIYVHALDKVNKITPDVSHSLLPKRIEEHHADLQKEPLVSGIKQRIHRFVDTELSALEELPRFSVSIQFGVAEEVIIEASKQYNAGMIVMGNRKVSALSRVFLGSTAQKVLQHSEVPVLIVPLLDASHTKAN</sequence>
<dbReference type="PRINTS" id="PR01438">
    <property type="entry name" value="UNVRSLSTRESS"/>
</dbReference>
<dbReference type="Proteomes" id="UP000029224">
    <property type="component" value="Unassembled WGS sequence"/>
</dbReference>
<protein>
    <submittedName>
        <fullName evidence="3">Universal stress protein family</fullName>
    </submittedName>
</protein>
<evidence type="ECO:0000259" key="2">
    <source>
        <dbReference type="Pfam" id="PF00582"/>
    </source>
</evidence>
<feature type="domain" description="UspA" evidence="2">
    <location>
        <begin position="7"/>
        <end position="157"/>
    </location>
</feature>
<accession>A0A090SVT7</accession>
<dbReference type="InterPro" id="IPR006016">
    <property type="entry name" value="UspA"/>
</dbReference>
<name>A0A090SVT7_9VIBR</name>
<evidence type="ECO:0000313" key="3">
    <source>
        <dbReference type="EMBL" id="GAL31895.1"/>
    </source>
</evidence>
<evidence type="ECO:0000313" key="4">
    <source>
        <dbReference type="Proteomes" id="UP000029224"/>
    </source>
</evidence>
<dbReference type="Gene3D" id="3.40.50.620">
    <property type="entry name" value="HUPs"/>
    <property type="match status" value="1"/>
</dbReference>
<gene>
    <name evidence="3" type="ORF">JCM19240_5326</name>
</gene>
<dbReference type="CDD" id="cd00293">
    <property type="entry name" value="USP-like"/>
    <property type="match status" value="1"/>
</dbReference>
<reference evidence="3 4" key="2">
    <citation type="submission" date="2014-09" db="EMBL/GenBank/DDBJ databases">
        <authorList>
            <consortium name="NBRP consortium"/>
            <person name="Sawabe T."/>
            <person name="Meirelles P."/>
            <person name="Nakanishi M."/>
            <person name="Sayaka M."/>
            <person name="Hattori M."/>
            <person name="Ohkuma M."/>
        </authorList>
    </citation>
    <scope>NUCLEOTIDE SEQUENCE [LARGE SCALE GENOMIC DNA]</scope>
    <source>
        <strain evidence="3 4">JCM 19240</strain>
    </source>
</reference>
<dbReference type="Pfam" id="PF00582">
    <property type="entry name" value="Usp"/>
    <property type="match status" value="1"/>
</dbReference>
<comment type="similarity">
    <text evidence="1">Belongs to the universal stress protein A family.</text>
</comment>
<comment type="caution">
    <text evidence="3">The sequence shown here is derived from an EMBL/GenBank/DDBJ whole genome shotgun (WGS) entry which is preliminary data.</text>
</comment>
<organism evidence="3 4">
    <name type="scientific">Vibrio maritimus</name>
    <dbReference type="NCBI Taxonomy" id="990268"/>
    <lineage>
        <taxon>Bacteria</taxon>
        <taxon>Pseudomonadati</taxon>
        <taxon>Pseudomonadota</taxon>
        <taxon>Gammaproteobacteria</taxon>
        <taxon>Vibrionales</taxon>
        <taxon>Vibrionaceae</taxon>
        <taxon>Vibrio</taxon>
    </lineage>
</organism>
<reference evidence="3 4" key="1">
    <citation type="submission" date="2014-09" db="EMBL/GenBank/DDBJ databases">
        <title>Vibrio maritimus JCM 19240. (C210) whole genome shotgun sequence.</title>
        <authorList>
            <person name="Sawabe T."/>
            <person name="Meirelles P."/>
            <person name="Nakanishi M."/>
            <person name="Sayaka M."/>
            <person name="Hattori M."/>
            <person name="Ohkuma M."/>
        </authorList>
    </citation>
    <scope>NUCLEOTIDE SEQUENCE [LARGE SCALE GENOMIC DNA]</scope>
    <source>
        <strain evidence="3 4">JCM 19240</strain>
    </source>
</reference>
<dbReference type="PANTHER" id="PTHR46268:SF6">
    <property type="entry name" value="UNIVERSAL STRESS PROTEIN UP12"/>
    <property type="match status" value="1"/>
</dbReference>
<dbReference type="EMBL" id="BBMT01000001">
    <property type="protein sequence ID" value="GAL31895.1"/>
    <property type="molecule type" value="Genomic_DNA"/>
</dbReference>
<dbReference type="PANTHER" id="PTHR46268">
    <property type="entry name" value="STRESS RESPONSE PROTEIN NHAX"/>
    <property type="match status" value="1"/>
</dbReference>
<dbReference type="SUPFAM" id="SSF52402">
    <property type="entry name" value="Adenine nucleotide alpha hydrolases-like"/>
    <property type="match status" value="1"/>
</dbReference>
<dbReference type="InterPro" id="IPR014729">
    <property type="entry name" value="Rossmann-like_a/b/a_fold"/>
</dbReference>
<evidence type="ECO:0000256" key="1">
    <source>
        <dbReference type="ARBA" id="ARBA00008791"/>
    </source>
</evidence>
<dbReference type="OrthoDB" id="5877096at2"/>
<keyword evidence="4" id="KW-1185">Reference proteome</keyword>
<dbReference type="AlphaFoldDB" id="A0A090SVT7"/>